<dbReference type="Pfam" id="PF00561">
    <property type="entry name" value="Abhydrolase_1"/>
    <property type="match status" value="1"/>
</dbReference>
<keyword evidence="3" id="KW-0378">Hydrolase</keyword>
<feature type="domain" description="Peptidase S33 tripeptidyl aminopeptidase-like C-terminal" evidence="6">
    <location>
        <begin position="418"/>
        <end position="509"/>
    </location>
</feature>
<evidence type="ECO:0000259" key="5">
    <source>
        <dbReference type="Pfam" id="PF00561"/>
    </source>
</evidence>
<evidence type="ECO:0000313" key="8">
    <source>
        <dbReference type="Proteomes" id="UP000219440"/>
    </source>
</evidence>
<dbReference type="PANTHER" id="PTHR43248:SF29">
    <property type="entry name" value="TRIPEPTIDYL AMINOPEPTIDASE"/>
    <property type="match status" value="1"/>
</dbReference>
<organism evidence="7 8">
    <name type="scientific">Salinibacterium xinjiangense</name>
    <dbReference type="NCBI Taxonomy" id="386302"/>
    <lineage>
        <taxon>Bacteria</taxon>
        <taxon>Bacillati</taxon>
        <taxon>Actinomycetota</taxon>
        <taxon>Actinomycetes</taxon>
        <taxon>Micrococcales</taxon>
        <taxon>Microbacteriaceae</taxon>
        <taxon>Salinibacterium</taxon>
    </lineage>
</organism>
<evidence type="ECO:0000256" key="2">
    <source>
        <dbReference type="ARBA" id="ARBA00022729"/>
    </source>
</evidence>
<proteinExistence type="inferred from homology"/>
<dbReference type="InterPro" id="IPR051601">
    <property type="entry name" value="Serine_prot/Carboxylest_S33"/>
</dbReference>
<dbReference type="GO" id="GO:0016787">
    <property type="term" value="F:hydrolase activity"/>
    <property type="evidence" value="ECO:0007669"/>
    <property type="project" value="UniProtKB-KW"/>
</dbReference>
<dbReference type="PANTHER" id="PTHR43248">
    <property type="entry name" value="2-SUCCINYL-6-HYDROXY-2,4-CYCLOHEXADIENE-1-CARBOXYLATE SYNTHASE"/>
    <property type="match status" value="1"/>
</dbReference>
<dbReference type="Proteomes" id="UP000219440">
    <property type="component" value="Unassembled WGS sequence"/>
</dbReference>
<dbReference type="RefSeq" id="WP_179691801.1">
    <property type="nucleotide sequence ID" value="NZ_BMLC01000001.1"/>
</dbReference>
<sequence length="509" mass="53730">MNRHRAAFAIVCSLALVLSGCTFLPPAPSPSAAPGPTPTDKAGFYSQVLQWTDCEGGLECATAKAPIDWDAPSDGAIDLALVRHPATGTAQGSLLLNPGGPGGSGWDYVSQSGEASATAAVAENFDIVGWDPRGVGRSTQVVCYTDPKQTDETLYGTYDNAYNTQGWIDELITEEQSFAAACEKNTGELLGNVDTASNAKDMDMLREVLGDDKLNFLGYSYGTYFGTIYAELFPDKVGRFVLDGAVDPLVSDFESLKFQMAGFDSAFRAYLADCLSGTDCFFSGTVDDAAAQARSALDNVDAQGFTNADGRVLDSATLATGILSSLYSESYWPELTAMFASLAEGDPGLTFTSADSYNSRNADGSYQSNSYEVYVAATCVDGDFVDDPASTLDRIAEIDVAAPILGKYATYDDFAVLDTACTNWPFPRAQLPSSFTAEGAAPILVIGTTNDPATPYASAVSLAQQLSSGVLISYKGEGHTIYNQGVACIDDVVDEYFVNGTVPAADPMC</sequence>
<keyword evidence="2 4" id="KW-0732">Signal</keyword>
<accession>A0A2C8Z963</accession>
<feature type="domain" description="AB hydrolase-1" evidence="5">
    <location>
        <begin position="94"/>
        <end position="283"/>
    </location>
</feature>
<evidence type="ECO:0000313" key="7">
    <source>
        <dbReference type="EMBL" id="SOE60476.1"/>
    </source>
</evidence>
<comment type="similarity">
    <text evidence="1">Belongs to the peptidase S33 family.</text>
</comment>
<dbReference type="SUPFAM" id="SSF53474">
    <property type="entry name" value="alpha/beta-Hydrolases"/>
    <property type="match status" value="1"/>
</dbReference>
<evidence type="ECO:0000256" key="3">
    <source>
        <dbReference type="ARBA" id="ARBA00022801"/>
    </source>
</evidence>
<evidence type="ECO:0000259" key="6">
    <source>
        <dbReference type="Pfam" id="PF08386"/>
    </source>
</evidence>
<evidence type="ECO:0000256" key="4">
    <source>
        <dbReference type="SAM" id="SignalP"/>
    </source>
</evidence>
<dbReference type="AlphaFoldDB" id="A0A2C8Z963"/>
<evidence type="ECO:0000256" key="1">
    <source>
        <dbReference type="ARBA" id="ARBA00010088"/>
    </source>
</evidence>
<protein>
    <submittedName>
        <fullName evidence="7">Tripeptidyl-peptidase B. Serine peptidase. MEROPS family S33</fullName>
    </submittedName>
</protein>
<reference evidence="7 8" key="1">
    <citation type="submission" date="2017-09" db="EMBL/GenBank/DDBJ databases">
        <authorList>
            <person name="Ehlers B."/>
            <person name="Leendertz F.H."/>
        </authorList>
    </citation>
    <scope>NUCLEOTIDE SEQUENCE [LARGE SCALE GENOMIC DNA]</scope>
    <source>
        <strain evidence="7 8">CGMCC 1.05381</strain>
    </source>
</reference>
<gene>
    <name evidence="7" type="ORF">SAMN06296378_1096</name>
</gene>
<dbReference type="Gene3D" id="3.40.50.1820">
    <property type="entry name" value="alpha/beta hydrolase"/>
    <property type="match status" value="1"/>
</dbReference>
<dbReference type="PROSITE" id="PS51257">
    <property type="entry name" value="PROKAR_LIPOPROTEIN"/>
    <property type="match status" value="1"/>
</dbReference>
<keyword evidence="8" id="KW-1185">Reference proteome</keyword>
<dbReference type="InterPro" id="IPR029058">
    <property type="entry name" value="AB_hydrolase_fold"/>
</dbReference>
<dbReference type="InterPro" id="IPR013595">
    <property type="entry name" value="Pept_S33_TAP-like_C"/>
</dbReference>
<dbReference type="Pfam" id="PF08386">
    <property type="entry name" value="Abhydrolase_4"/>
    <property type="match status" value="1"/>
</dbReference>
<feature type="chain" id="PRO_5038633544" evidence="4">
    <location>
        <begin position="25"/>
        <end position="509"/>
    </location>
</feature>
<dbReference type="EMBL" id="OCST01000002">
    <property type="protein sequence ID" value="SOE60476.1"/>
    <property type="molecule type" value="Genomic_DNA"/>
</dbReference>
<dbReference type="InterPro" id="IPR000073">
    <property type="entry name" value="AB_hydrolase_1"/>
</dbReference>
<feature type="signal peptide" evidence="4">
    <location>
        <begin position="1"/>
        <end position="24"/>
    </location>
</feature>
<name>A0A2C8Z963_9MICO</name>